<keyword evidence="3 8" id="KW-0813">Transport</keyword>
<feature type="transmembrane region" description="Helical" evidence="8">
    <location>
        <begin position="279"/>
        <end position="301"/>
    </location>
</feature>
<comment type="subcellular location">
    <subcellularLocation>
        <location evidence="8">Cell inner membrane</location>
        <topology evidence="8">Multi-pass membrane protein</topology>
    </subcellularLocation>
    <subcellularLocation>
        <location evidence="1">Cell membrane</location>
        <topology evidence="1">Multi-pass membrane protein</topology>
    </subcellularLocation>
</comment>
<feature type="transmembrane region" description="Helical" evidence="8">
    <location>
        <begin position="75"/>
        <end position="96"/>
    </location>
</feature>
<feature type="transmembrane region" description="Helical" evidence="8">
    <location>
        <begin position="344"/>
        <end position="365"/>
    </location>
</feature>
<keyword evidence="7 8" id="KW-0472">Membrane</keyword>
<comment type="caution">
    <text evidence="8">Lacks conserved residue(s) required for the propagation of feature annotation.</text>
</comment>
<proteinExistence type="inferred from homology"/>
<gene>
    <name evidence="10" type="ORF">GCM10007874_63210</name>
</gene>
<evidence type="ECO:0000313" key="11">
    <source>
        <dbReference type="Proteomes" id="UP001156882"/>
    </source>
</evidence>
<feature type="transmembrane region" description="Helical" evidence="8">
    <location>
        <begin position="161"/>
        <end position="180"/>
    </location>
</feature>
<dbReference type="InterPro" id="IPR001958">
    <property type="entry name" value="Tet-R_TetA/multi-R_MdtG-like"/>
</dbReference>
<dbReference type="EMBL" id="BSPC01000069">
    <property type="protein sequence ID" value="GLS23301.1"/>
    <property type="molecule type" value="Genomic_DNA"/>
</dbReference>
<feature type="transmembrane region" description="Helical" evidence="8">
    <location>
        <begin position="247"/>
        <end position="267"/>
    </location>
</feature>
<feature type="transmembrane region" description="Helical" evidence="8">
    <location>
        <begin position="133"/>
        <end position="155"/>
    </location>
</feature>
<feature type="transmembrane region" description="Helical" evidence="8">
    <location>
        <begin position="45"/>
        <end position="63"/>
    </location>
</feature>
<comment type="similarity">
    <text evidence="2 8">Belongs to the major facilitator superfamily. Bcr/CmlA family.</text>
</comment>
<dbReference type="PANTHER" id="PTHR42718">
    <property type="entry name" value="MAJOR FACILITATOR SUPERFAMILY MULTIDRUG TRANSPORTER MFSC"/>
    <property type="match status" value="1"/>
</dbReference>
<feature type="transmembrane region" description="Helical" evidence="8">
    <location>
        <begin position="371"/>
        <end position="390"/>
    </location>
</feature>
<dbReference type="InterPro" id="IPR036259">
    <property type="entry name" value="MFS_trans_sf"/>
</dbReference>
<evidence type="ECO:0000256" key="2">
    <source>
        <dbReference type="ARBA" id="ARBA00006236"/>
    </source>
</evidence>
<dbReference type="SUPFAM" id="SSF103473">
    <property type="entry name" value="MFS general substrate transporter"/>
    <property type="match status" value="1"/>
</dbReference>
<comment type="caution">
    <text evidence="10">The sequence shown here is derived from an EMBL/GenBank/DDBJ whole genome shotgun (WGS) entry which is preliminary data.</text>
</comment>
<dbReference type="InterPro" id="IPR011701">
    <property type="entry name" value="MFS"/>
</dbReference>
<keyword evidence="6 8" id="KW-1133">Transmembrane helix</keyword>
<organism evidence="10 11">
    <name type="scientific">Labrys miyagiensis</name>
    <dbReference type="NCBI Taxonomy" id="346912"/>
    <lineage>
        <taxon>Bacteria</taxon>
        <taxon>Pseudomonadati</taxon>
        <taxon>Pseudomonadota</taxon>
        <taxon>Alphaproteobacteria</taxon>
        <taxon>Hyphomicrobiales</taxon>
        <taxon>Xanthobacteraceae</taxon>
        <taxon>Labrys</taxon>
    </lineage>
</organism>
<dbReference type="InterPro" id="IPR004812">
    <property type="entry name" value="Efflux_drug-R_Bcr/CmlA"/>
</dbReference>
<dbReference type="CDD" id="cd17320">
    <property type="entry name" value="MFS_MdfA_MDR_like"/>
    <property type="match status" value="1"/>
</dbReference>
<dbReference type="Gene3D" id="1.20.1720.10">
    <property type="entry name" value="Multidrug resistance protein D"/>
    <property type="match status" value="1"/>
</dbReference>
<keyword evidence="11" id="KW-1185">Reference proteome</keyword>
<evidence type="ECO:0000256" key="3">
    <source>
        <dbReference type="ARBA" id="ARBA00022448"/>
    </source>
</evidence>
<keyword evidence="5 8" id="KW-0812">Transmembrane</keyword>
<feature type="transmembrane region" description="Helical" evidence="8">
    <location>
        <begin position="313"/>
        <end position="332"/>
    </location>
</feature>
<dbReference type="PRINTS" id="PR01035">
    <property type="entry name" value="TCRTETA"/>
</dbReference>
<dbReference type="PROSITE" id="PS50850">
    <property type="entry name" value="MFS"/>
    <property type="match status" value="1"/>
</dbReference>
<dbReference type="PANTHER" id="PTHR42718:SF46">
    <property type="entry name" value="BLR6921 PROTEIN"/>
    <property type="match status" value="1"/>
</dbReference>
<dbReference type="Pfam" id="PF07690">
    <property type="entry name" value="MFS_1"/>
    <property type="match status" value="1"/>
</dbReference>
<protein>
    <recommendedName>
        <fullName evidence="8">Bcr/CflA family efflux transporter</fullName>
    </recommendedName>
</protein>
<feature type="transmembrane region" description="Helical" evidence="8">
    <location>
        <begin position="102"/>
        <end position="121"/>
    </location>
</feature>
<dbReference type="NCBIfam" id="TIGR00710">
    <property type="entry name" value="efflux_Bcr_CflA"/>
    <property type="match status" value="1"/>
</dbReference>
<evidence type="ECO:0000259" key="9">
    <source>
        <dbReference type="PROSITE" id="PS50850"/>
    </source>
</evidence>
<feature type="domain" description="Major facilitator superfamily (MFS) profile" evidence="9">
    <location>
        <begin position="9"/>
        <end position="394"/>
    </location>
</feature>
<evidence type="ECO:0000256" key="6">
    <source>
        <dbReference type="ARBA" id="ARBA00022989"/>
    </source>
</evidence>
<dbReference type="RefSeq" id="WP_284316215.1">
    <property type="nucleotide sequence ID" value="NZ_BSPC01000069.1"/>
</dbReference>
<dbReference type="InterPro" id="IPR020846">
    <property type="entry name" value="MFS_dom"/>
</dbReference>
<dbReference type="Proteomes" id="UP001156882">
    <property type="component" value="Unassembled WGS sequence"/>
</dbReference>
<name>A0ABQ6CYJ6_9HYPH</name>
<keyword evidence="8" id="KW-0997">Cell inner membrane</keyword>
<evidence type="ECO:0000256" key="7">
    <source>
        <dbReference type="ARBA" id="ARBA00023136"/>
    </source>
</evidence>
<evidence type="ECO:0000256" key="5">
    <source>
        <dbReference type="ARBA" id="ARBA00022692"/>
    </source>
</evidence>
<evidence type="ECO:0000313" key="10">
    <source>
        <dbReference type="EMBL" id="GLS23301.1"/>
    </source>
</evidence>
<reference evidence="11" key="1">
    <citation type="journal article" date="2019" name="Int. J. Syst. Evol. Microbiol.">
        <title>The Global Catalogue of Microorganisms (GCM) 10K type strain sequencing project: providing services to taxonomists for standard genome sequencing and annotation.</title>
        <authorList>
            <consortium name="The Broad Institute Genomics Platform"/>
            <consortium name="The Broad Institute Genome Sequencing Center for Infectious Disease"/>
            <person name="Wu L."/>
            <person name="Ma J."/>
        </authorList>
    </citation>
    <scope>NUCLEOTIDE SEQUENCE [LARGE SCALE GENOMIC DNA]</scope>
    <source>
        <strain evidence="11">NBRC 101365</strain>
    </source>
</reference>
<accession>A0ABQ6CYJ6</accession>
<keyword evidence="4" id="KW-1003">Cell membrane</keyword>
<feature type="transmembrane region" description="Helical" evidence="8">
    <location>
        <begin position="213"/>
        <end position="241"/>
    </location>
</feature>
<evidence type="ECO:0000256" key="4">
    <source>
        <dbReference type="ARBA" id="ARBA00022475"/>
    </source>
</evidence>
<evidence type="ECO:0000256" key="1">
    <source>
        <dbReference type="ARBA" id="ARBA00004651"/>
    </source>
</evidence>
<evidence type="ECO:0000256" key="8">
    <source>
        <dbReference type="RuleBase" id="RU365088"/>
    </source>
</evidence>
<sequence length="401" mass="41393">MLRPNTFALTALLALMTALGPLSTDMYLPSLPAIGLSLGADMARVQLTLSAFLLGFAMGQIFYGPFSDKYGRKPLLLGGLCLFIVASLLCMIAPSIELLITARFLQALGAAGPIVLARAVVRDLYEGPKAARELALMGTIMGLVPAAAPVLGGYVQRFLGWPAHFAIAAACGIFGGIVISQKLPETAKTRNPAPISLWSIFKGFAALTDNRGFLAYLAMMALAYGGLFAYISGSSFVLQGIYHLSEVAFGLAFAIGVVGYIAGTLTAQRLVPRVGIDRTIAAGVVCLAAGGLVMLACVLLGSGHPAEIVVPMMLYLFGVGLVMPQAMAGALMPFPNRAGSASSFCGFTQMLGGALIGAAVGHFLGTSALPLPIAVAATGLCALMVFLFSGPARRASVPARS</sequence>